<dbReference type="AlphaFoldDB" id="A0A557P2D5"/>
<evidence type="ECO:0000313" key="3">
    <source>
        <dbReference type="Proteomes" id="UP000319828"/>
    </source>
</evidence>
<reference evidence="2 3" key="1">
    <citation type="submission" date="2019-07" db="EMBL/GenBank/DDBJ databases">
        <title>The draft genome sequence of Vibrio algivorus M1486.</title>
        <authorList>
            <person name="Meng X."/>
        </authorList>
    </citation>
    <scope>NUCLEOTIDE SEQUENCE [LARGE SCALE GENOMIC DNA]</scope>
    <source>
        <strain evidence="2 3">M1486</strain>
    </source>
</reference>
<name>A0A557P2D5_9VIBR</name>
<evidence type="ECO:0000256" key="1">
    <source>
        <dbReference type="SAM" id="MobiDB-lite"/>
    </source>
</evidence>
<dbReference type="RefSeq" id="WP_144388646.1">
    <property type="nucleotide sequence ID" value="NZ_BSPV01000009.1"/>
</dbReference>
<feature type="region of interest" description="Disordered" evidence="1">
    <location>
        <begin position="73"/>
        <end position="95"/>
    </location>
</feature>
<protein>
    <submittedName>
        <fullName evidence="2">Uncharacterized protein</fullName>
    </submittedName>
</protein>
<dbReference type="EMBL" id="VMKJ01000028">
    <property type="protein sequence ID" value="TVO34809.1"/>
    <property type="molecule type" value="Genomic_DNA"/>
</dbReference>
<accession>A0A557P2D5</accession>
<comment type="caution">
    <text evidence="2">The sequence shown here is derived from an EMBL/GenBank/DDBJ whole genome shotgun (WGS) entry which is preliminary data.</text>
</comment>
<dbReference type="OrthoDB" id="5900364at2"/>
<sequence length="95" mass="10329">MPAVNAHSGVNGVWETLCTFNGLKLVQVEGEPEHLQPSSSGHCVFTCALDIDVSDVQLYSQYRIIVILVFKPSSPPNESDFYPFGSPPRAPPLNA</sequence>
<evidence type="ECO:0000313" key="2">
    <source>
        <dbReference type="EMBL" id="TVO34809.1"/>
    </source>
</evidence>
<proteinExistence type="predicted"/>
<organism evidence="2 3">
    <name type="scientific">Vibrio algivorus</name>
    <dbReference type="NCBI Taxonomy" id="1667024"/>
    <lineage>
        <taxon>Bacteria</taxon>
        <taxon>Pseudomonadati</taxon>
        <taxon>Pseudomonadota</taxon>
        <taxon>Gammaproteobacteria</taxon>
        <taxon>Vibrionales</taxon>
        <taxon>Vibrionaceae</taxon>
        <taxon>Vibrio</taxon>
    </lineage>
</organism>
<feature type="compositionally biased region" description="Pro residues" evidence="1">
    <location>
        <begin position="85"/>
        <end position="95"/>
    </location>
</feature>
<gene>
    <name evidence="2" type="ORF">FOF44_12785</name>
</gene>
<dbReference type="Proteomes" id="UP000319828">
    <property type="component" value="Unassembled WGS sequence"/>
</dbReference>